<gene>
    <name evidence="2" type="ORF">C12CBH8_18940</name>
</gene>
<evidence type="ECO:0000313" key="3">
    <source>
        <dbReference type="Proteomes" id="UP000593890"/>
    </source>
</evidence>
<name>A0A7I8D5E9_9FIRM</name>
<keyword evidence="1" id="KW-0812">Transmembrane</keyword>
<feature type="transmembrane region" description="Helical" evidence="1">
    <location>
        <begin position="240"/>
        <end position="259"/>
    </location>
</feature>
<feature type="transmembrane region" description="Helical" evidence="1">
    <location>
        <begin position="30"/>
        <end position="48"/>
    </location>
</feature>
<accession>A0A7I8D5E9</accession>
<dbReference type="Proteomes" id="UP000593890">
    <property type="component" value="Chromosome"/>
</dbReference>
<feature type="transmembrane region" description="Helical" evidence="1">
    <location>
        <begin position="296"/>
        <end position="316"/>
    </location>
</feature>
<feature type="transmembrane region" description="Helical" evidence="1">
    <location>
        <begin position="198"/>
        <end position="220"/>
    </location>
</feature>
<dbReference type="InterPro" id="IPR049458">
    <property type="entry name" value="EpsG-like"/>
</dbReference>
<dbReference type="RefSeq" id="WP_215533123.1">
    <property type="nucleotide sequence ID" value="NZ_AP023321.1"/>
</dbReference>
<keyword evidence="3" id="KW-1185">Reference proteome</keyword>
<sequence>MILSMAFYGISYLLTAVFAQESIRPRSRKFTYLFMALTVFVPSFLAAIRDQVGTDYMSYYYLFEKAKSGVFTDIESGYKGLMWLVVRLGGDFHILSFVVMAITIVFIYAGIVYFKEKIEVGPALFAYLMLNYQQDLNMVRQAASIAIAFYAFRFLLENKLVKYIIVILLASTIHLTALIMIPFYWIFRLFSGRYSLGVKFISYAVMIVLVLNLSTILGWMIDLFPSLKQYEVYISQRLHFGIGTIAVQMPYLLPGLLFYRKLTKDNPTFRFYVDLMVVGIILRYAGYFGVYYLNRFSLYFIIPAQFLLTGCYAKAMKAYRQRWIVVVLGLYIFGYWFWYYGLEGFNDTVPFTNIFGINFPF</sequence>
<keyword evidence="1" id="KW-1133">Transmembrane helix</keyword>
<dbReference type="KEGG" id="sman:C12CBH8_18940"/>
<feature type="transmembrane region" description="Helical" evidence="1">
    <location>
        <begin position="92"/>
        <end position="114"/>
    </location>
</feature>
<keyword evidence="1" id="KW-0472">Membrane</keyword>
<feature type="transmembrane region" description="Helical" evidence="1">
    <location>
        <begin position="271"/>
        <end position="290"/>
    </location>
</feature>
<feature type="transmembrane region" description="Helical" evidence="1">
    <location>
        <begin position="138"/>
        <end position="156"/>
    </location>
</feature>
<evidence type="ECO:0008006" key="4">
    <source>
        <dbReference type="Google" id="ProtNLM"/>
    </source>
</evidence>
<proteinExistence type="predicted"/>
<protein>
    <recommendedName>
        <fullName evidence="4">EpsG family protein</fullName>
    </recommendedName>
</protein>
<dbReference type="EMBL" id="AP023321">
    <property type="protein sequence ID" value="BCI61255.1"/>
    <property type="molecule type" value="Genomic_DNA"/>
</dbReference>
<evidence type="ECO:0000256" key="1">
    <source>
        <dbReference type="SAM" id="Phobius"/>
    </source>
</evidence>
<feature type="transmembrane region" description="Helical" evidence="1">
    <location>
        <begin position="323"/>
        <end position="341"/>
    </location>
</feature>
<dbReference type="AlphaFoldDB" id="A0A7I8D5E9"/>
<reference evidence="3" key="1">
    <citation type="submission" date="2020-07" db="EMBL/GenBank/DDBJ databases">
        <title>Complete genome sequencing of Clostridia bacterium strain 12CBH8.</title>
        <authorList>
            <person name="Sakamoto M."/>
            <person name="Murakami T."/>
            <person name="Mori H."/>
        </authorList>
    </citation>
    <scope>NUCLEOTIDE SEQUENCE [LARGE SCALE GENOMIC DNA]</scope>
    <source>
        <strain evidence="3">12CBH8</strain>
    </source>
</reference>
<feature type="transmembrane region" description="Helical" evidence="1">
    <location>
        <begin position="162"/>
        <end position="186"/>
    </location>
</feature>
<evidence type="ECO:0000313" key="2">
    <source>
        <dbReference type="EMBL" id="BCI61255.1"/>
    </source>
</evidence>
<dbReference type="Pfam" id="PF14897">
    <property type="entry name" value="EpsG"/>
    <property type="match status" value="1"/>
</dbReference>
<organism evidence="2 3">
    <name type="scientific">Solibaculum mannosilyticum</name>
    <dbReference type="NCBI Taxonomy" id="2780922"/>
    <lineage>
        <taxon>Bacteria</taxon>
        <taxon>Bacillati</taxon>
        <taxon>Bacillota</taxon>
        <taxon>Clostridia</taxon>
        <taxon>Eubacteriales</taxon>
        <taxon>Oscillospiraceae</taxon>
        <taxon>Solibaculum</taxon>
    </lineage>
</organism>